<feature type="coiled-coil region" evidence="1">
    <location>
        <begin position="447"/>
        <end position="491"/>
    </location>
</feature>
<keyword evidence="1" id="KW-0175">Coiled coil</keyword>
<dbReference type="OrthoDB" id="632123at2"/>
<evidence type="ECO:0000313" key="3">
    <source>
        <dbReference type="Proteomes" id="UP000239872"/>
    </source>
</evidence>
<proteinExistence type="predicted"/>
<dbReference type="AlphaFoldDB" id="A0A2S7T2I4"/>
<keyword evidence="3" id="KW-1185">Reference proteome</keyword>
<sequence>MTYLKLYLIALIAIVLHPAAGIGQQQHSLKIHTDYPSLSKARTLHQLVYISSDFSFKGMLQLRSVKYNSGNDSIVVLTIKNQKVQVHSGLSKFKVKYEDDDTNATFSVPYLEILKRTGGIAPGLYRTTVTITDAVTHKEYTAVFLQEADSILGAGSGLRSDVNKKLTPASGPFASLKKRAEKVKAYGSGNAIRNAKKKLKDVSANRGLTHVQYEKRGKAYIDFYYENWFAGRYEVSDKKPLSNQLLGQQDIAAATNMNKLAGNELNSPSLFSQFKAFKKQKDDNKEIEGETAMTTNVASNPDPGSGIDNNYFEVRGMVEIPISGLPFELEGMYTSQDARRSVKSSYFRVHYDVSKVKDELQQFIGAYNQKYAETKSKGVGMQQVYQKMISSMEGQKTKLTNELKKESSLEDGKSLTTIGAGDIVDTAALKQQAISTVDSNNKAGKLADDASEKKAKALKKKEQLEKKYKELEALDKKIEKYKALLEQNKNNNYFDSAVAYSKIRTQDYNSPASYKQLVKKSSDILPDGAAKKFVSGLTNVDAGMFSKYSSKYTMSGQMMKGLDLGYDLGFCEVGGTVGKTEYVGRDGTPDKYTCYSGRAIFNFLETQKIGFIYYGYTIDKTAFAGDGFFKNVNIATPTFSNPVHILSVNYGGTASKYVTIEAEGAMSIKKYMPVEGRSSTTYGKDNMAWHISSDGNIPNTSVSLLGSYDKTGKQFENSTLPLSRTGTEQYKLAGKTDLFHSFVSVGIEYNYLLQSSFSGTASNTKWGFDIKTHSKRYPTVSISYKPFATFRSYSDTLNIPQRPLLGAVWTSKASYQLKENGRIWRFNLLYNKCITVLDTTAYGNTLMQLMCMYTKKQVSVAAIAGYTSQTGGNTTTAIVTAPDRMSFLSFTESYTISKQYSITGSQDIGHAKFGMCKYGLSVGVMCSFKKSPITARMNLRYSDYKLNEVEQWKQLYSGNMEVAYRFKAKKKGNNFK</sequence>
<accession>A0A2S7T2I4</accession>
<gene>
    <name evidence="2" type="ORF">CJD36_004475</name>
</gene>
<evidence type="ECO:0000313" key="2">
    <source>
        <dbReference type="EMBL" id="PQJ13005.1"/>
    </source>
</evidence>
<dbReference type="EMBL" id="PPSL01000001">
    <property type="protein sequence ID" value="PQJ13005.1"/>
    <property type="molecule type" value="Genomic_DNA"/>
</dbReference>
<reference evidence="2 3" key="1">
    <citation type="submission" date="2018-01" db="EMBL/GenBank/DDBJ databases">
        <title>A novel member of the phylum Bacteroidetes isolated from glacier ice.</title>
        <authorList>
            <person name="Liu Q."/>
            <person name="Xin Y.-H."/>
        </authorList>
    </citation>
    <scope>NUCLEOTIDE SEQUENCE [LARGE SCALE GENOMIC DNA]</scope>
    <source>
        <strain evidence="2 3">RB1R16</strain>
    </source>
</reference>
<dbReference type="Proteomes" id="UP000239872">
    <property type="component" value="Unassembled WGS sequence"/>
</dbReference>
<comment type="caution">
    <text evidence="2">The sequence shown here is derived from an EMBL/GenBank/DDBJ whole genome shotgun (WGS) entry which is preliminary data.</text>
</comment>
<dbReference type="RefSeq" id="WP_105037889.1">
    <property type="nucleotide sequence ID" value="NZ_PPSL01000001.1"/>
</dbReference>
<organism evidence="2 3">
    <name type="scientific">Flavipsychrobacter stenotrophus</name>
    <dbReference type="NCBI Taxonomy" id="2077091"/>
    <lineage>
        <taxon>Bacteria</taxon>
        <taxon>Pseudomonadati</taxon>
        <taxon>Bacteroidota</taxon>
        <taxon>Chitinophagia</taxon>
        <taxon>Chitinophagales</taxon>
        <taxon>Chitinophagaceae</taxon>
        <taxon>Flavipsychrobacter</taxon>
    </lineage>
</organism>
<evidence type="ECO:0000256" key="1">
    <source>
        <dbReference type="SAM" id="Coils"/>
    </source>
</evidence>
<protein>
    <submittedName>
        <fullName evidence="2">Uncharacterized protein</fullName>
    </submittedName>
</protein>
<name>A0A2S7T2I4_9BACT</name>